<organism evidence="7 8">
    <name type="scientific">Candidatus Scatomorpha pullistercoris</name>
    <dbReference type="NCBI Taxonomy" id="2840929"/>
    <lineage>
        <taxon>Bacteria</taxon>
        <taxon>Bacillati</taxon>
        <taxon>Bacillota</taxon>
        <taxon>Clostridia</taxon>
        <taxon>Eubacteriales</taxon>
        <taxon>Candidatus Scatomorpha</taxon>
    </lineage>
</organism>
<evidence type="ECO:0000256" key="2">
    <source>
        <dbReference type="ARBA" id="ARBA00022692"/>
    </source>
</evidence>
<keyword evidence="4 5" id="KW-0472">Membrane</keyword>
<dbReference type="EMBL" id="DVJS01000014">
    <property type="protein sequence ID" value="HIS96446.1"/>
    <property type="molecule type" value="Genomic_DNA"/>
</dbReference>
<proteinExistence type="predicted"/>
<comment type="subcellular location">
    <subcellularLocation>
        <location evidence="1">Membrane</location>
        <topology evidence="1">Multi-pass membrane protein</topology>
    </subcellularLocation>
</comment>
<comment type="caution">
    <text evidence="7">The sequence shown here is derived from an EMBL/GenBank/DDBJ whole genome shotgun (WGS) entry which is preliminary data.</text>
</comment>
<dbReference type="Proteomes" id="UP000886876">
    <property type="component" value="Unassembled WGS sequence"/>
</dbReference>
<keyword evidence="2 5" id="KW-0812">Transmembrane</keyword>
<protein>
    <submittedName>
        <fullName evidence="7">RDD family protein</fullName>
    </submittedName>
</protein>
<evidence type="ECO:0000256" key="1">
    <source>
        <dbReference type="ARBA" id="ARBA00004141"/>
    </source>
</evidence>
<feature type="transmembrane region" description="Helical" evidence="5">
    <location>
        <begin position="44"/>
        <end position="62"/>
    </location>
</feature>
<dbReference type="AlphaFoldDB" id="A0A9D1K7Z3"/>
<reference evidence="7" key="1">
    <citation type="submission" date="2020-10" db="EMBL/GenBank/DDBJ databases">
        <authorList>
            <person name="Gilroy R."/>
        </authorList>
    </citation>
    <scope>NUCLEOTIDE SEQUENCE</scope>
    <source>
        <strain evidence="7">ChiHecec3B27-6122</strain>
    </source>
</reference>
<gene>
    <name evidence="7" type="ORF">IAD42_00560</name>
</gene>
<reference evidence="7" key="2">
    <citation type="journal article" date="2021" name="PeerJ">
        <title>Extensive microbial diversity within the chicken gut microbiome revealed by metagenomics and culture.</title>
        <authorList>
            <person name="Gilroy R."/>
            <person name="Ravi A."/>
            <person name="Getino M."/>
            <person name="Pursley I."/>
            <person name="Horton D.L."/>
            <person name="Alikhan N.F."/>
            <person name="Baker D."/>
            <person name="Gharbi K."/>
            <person name="Hall N."/>
            <person name="Watson M."/>
            <person name="Adriaenssens E.M."/>
            <person name="Foster-Nyarko E."/>
            <person name="Jarju S."/>
            <person name="Secka A."/>
            <person name="Antonio M."/>
            <person name="Oren A."/>
            <person name="Chaudhuri R.R."/>
            <person name="La Ragione R."/>
            <person name="Hildebrand F."/>
            <person name="Pallen M.J."/>
        </authorList>
    </citation>
    <scope>NUCLEOTIDE SEQUENCE</scope>
    <source>
        <strain evidence="7">ChiHecec3B27-6122</strain>
    </source>
</reference>
<name>A0A9D1K7Z3_9FIRM</name>
<evidence type="ECO:0000259" key="6">
    <source>
        <dbReference type="Pfam" id="PF06271"/>
    </source>
</evidence>
<dbReference type="GO" id="GO:0016020">
    <property type="term" value="C:membrane"/>
    <property type="evidence" value="ECO:0007669"/>
    <property type="project" value="UniProtKB-SubCell"/>
</dbReference>
<evidence type="ECO:0000256" key="5">
    <source>
        <dbReference type="SAM" id="Phobius"/>
    </source>
</evidence>
<feature type="transmembrane region" description="Helical" evidence="5">
    <location>
        <begin position="12"/>
        <end position="32"/>
    </location>
</feature>
<evidence type="ECO:0000256" key="3">
    <source>
        <dbReference type="ARBA" id="ARBA00022989"/>
    </source>
</evidence>
<feature type="transmembrane region" description="Helical" evidence="5">
    <location>
        <begin position="96"/>
        <end position="117"/>
    </location>
</feature>
<dbReference type="InterPro" id="IPR010432">
    <property type="entry name" value="RDD"/>
</dbReference>
<accession>A0A9D1K7Z3</accession>
<evidence type="ECO:0000313" key="7">
    <source>
        <dbReference type="EMBL" id="HIS96446.1"/>
    </source>
</evidence>
<feature type="domain" description="RDD" evidence="6">
    <location>
        <begin position="12"/>
        <end position="127"/>
    </location>
</feature>
<evidence type="ECO:0000256" key="4">
    <source>
        <dbReference type="ARBA" id="ARBA00023136"/>
    </source>
</evidence>
<dbReference type="Pfam" id="PF06271">
    <property type="entry name" value="RDD"/>
    <property type="match status" value="1"/>
</dbReference>
<keyword evidence="3 5" id="KW-1133">Transmembrane helix</keyword>
<evidence type="ECO:0000313" key="8">
    <source>
        <dbReference type="Proteomes" id="UP000886876"/>
    </source>
</evidence>
<sequence length="154" mass="17609">MDKKRLIRGIMRLLCAFIDYVLLMFPVQFVMLYVMQIELRSVDFLFRLLFAVYGVLMVEYNNGATLGKMLGRLKVKDKTGVKPKVLYVGLRELVKCMYLIPIAGWAVGLVSVVLLFVKGTTLHDMAGGTKVIFRWEEEDLEEAEKAEEAAREQP</sequence>